<organism evidence="1 2">
    <name type="scientific">Sphingobacterium hungaricum</name>
    <dbReference type="NCBI Taxonomy" id="2082723"/>
    <lineage>
        <taxon>Bacteria</taxon>
        <taxon>Pseudomonadati</taxon>
        <taxon>Bacteroidota</taxon>
        <taxon>Sphingobacteriia</taxon>
        <taxon>Sphingobacteriales</taxon>
        <taxon>Sphingobacteriaceae</taxon>
        <taxon>Sphingobacterium</taxon>
    </lineage>
</organism>
<protein>
    <submittedName>
        <fullName evidence="1">Uncharacterized protein</fullName>
    </submittedName>
</protein>
<proteinExistence type="predicted"/>
<dbReference type="EMBL" id="PRDK01000009">
    <property type="protein sequence ID" value="MBE8715113.1"/>
    <property type="molecule type" value="Genomic_DNA"/>
</dbReference>
<dbReference type="RefSeq" id="WP_196936963.1">
    <property type="nucleotide sequence ID" value="NZ_MU158698.1"/>
</dbReference>
<evidence type="ECO:0000313" key="2">
    <source>
        <dbReference type="Proteomes" id="UP000616201"/>
    </source>
</evidence>
<gene>
    <name evidence="1" type="ORF">C4F49_15625</name>
</gene>
<comment type="caution">
    <text evidence="1">The sequence shown here is derived from an EMBL/GenBank/DDBJ whole genome shotgun (WGS) entry which is preliminary data.</text>
</comment>
<dbReference type="AlphaFoldDB" id="A0A928UZT4"/>
<accession>A0A928UZT4</accession>
<keyword evidence="2" id="KW-1185">Reference proteome</keyword>
<dbReference type="Proteomes" id="UP000616201">
    <property type="component" value="Unassembled WGS sequence"/>
</dbReference>
<evidence type="ECO:0000313" key="1">
    <source>
        <dbReference type="EMBL" id="MBE8715113.1"/>
    </source>
</evidence>
<name>A0A928UZT4_9SPHI</name>
<sequence length="171" mass="19753">MHDYHELIYNSIDFTINALNNERDNLLRPLEENATTSSVRTLQMINLQKAIIATGMFSLFDAELQRRLNCTDGFKEVLKLLEYNGNANLTSRFSYFKLAINVLKHGRGKSYEKLLAECENLPFTIKSDENSFFDEGDIDEVILLIRVDEKFLRNCAELINDVSKVIETIHK</sequence>
<reference evidence="1" key="1">
    <citation type="submission" date="2018-02" db="EMBL/GenBank/DDBJ databases">
        <authorList>
            <person name="Vasarhelyi B.M."/>
            <person name="Deshmukh S."/>
            <person name="Balint B."/>
            <person name="Kukolya J."/>
        </authorList>
    </citation>
    <scope>NUCLEOTIDE SEQUENCE</scope>
    <source>
        <strain evidence="1">KB22</strain>
    </source>
</reference>